<dbReference type="RefSeq" id="WP_169162814.1">
    <property type="nucleotide sequence ID" value="NZ_JABBFW010000024.1"/>
</dbReference>
<protein>
    <submittedName>
        <fullName evidence="3">Glycoside hydrolase family 15 protein</fullName>
    </submittedName>
</protein>
<dbReference type="Proteomes" id="UP000574067">
    <property type="component" value="Unassembled WGS sequence"/>
</dbReference>
<comment type="caution">
    <text evidence="3">The sequence shown here is derived from an EMBL/GenBank/DDBJ whole genome shotgun (WGS) entry which is preliminary data.</text>
</comment>
<gene>
    <name evidence="3" type="ORF">HHL10_23355</name>
</gene>
<dbReference type="InterPro" id="IPR045582">
    <property type="entry name" value="Trehalase-like_N"/>
</dbReference>
<reference evidence="3 4" key="1">
    <citation type="submission" date="2020-04" db="EMBL/GenBank/DDBJ databases">
        <title>Azohydromonas sp. isolated from soil.</title>
        <authorList>
            <person name="Dahal R.H."/>
        </authorList>
    </citation>
    <scope>NUCLEOTIDE SEQUENCE [LARGE SCALE GENOMIC DNA]</scope>
    <source>
        <strain evidence="3 4">G-1-1-14</strain>
    </source>
</reference>
<dbReference type="SUPFAM" id="SSF48208">
    <property type="entry name" value="Six-hairpin glycosidases"/>
    <property type="match status" value="1"/>
</dbReference>
<evidence type="ECO:0000259" key="2">
    <source>
        <dbReference type="Pfam" id="PF19291"/>
    </source>
</evidence>
<dbReference type="Pfam" id="PF19291">
    <property type="entry name" value="TREH_N"/>
    <property type="match status" value="1"/>
</dbReference>
<organism evidence="3 4">
    <name type="scientific">Azohydromonas caseinilytica</name>
    <dbReference type="NCBI Taxonomy" id="2728836"/>
    <lineage>
        <taxon>Bacteria</taxon>
        <taxon>Pseudomonadati</taxon>
        <taxon>Pseudomonadota</taxon>
        <taxon>Betaproteobacteria</taxon>
        <taxon>Burkholderiales</taxon>
        <taxon>Sphaerotilaceae</taxon>
        <taxon>Azohydromonas</taxon>
    </lineage>
</organism>
<dbReference type="AlphaFoldDB" id="A0A848FF53"/>
<dbReference type="InterPro" id="IPR011613">
    <property type="entry name" value="GH15-like"/>
</dbReference>
<keyword evidence="4" id="KW-1185">Reference proteome</keyword>
<accession>A0A848FF53</accession>
<evidence type="ECO:0000313" key="3">
    <source>
        <dbReference type="EMBL" id="NML17912.1"/>
    </source>
</evidence>
<dbReference type="InterPro" id="IPR008928">
    <property type="entry name" value="6-hairpin_glycosidase_sf"/>
</dbReference>
<name>A0A848FF53_9BURK</name>
<dbReference type="GO" id="GO:0015927">
    <property type="term" value="F:trehalase activity"/>
    <property type="evidence" value="ECO:0007669"/>
    <property type="project" value="TreeGrafter"/>
</dbReference>
<dbReference type="InterPro" id="IPR012341">
    <property type="entry name" value="6hp_glycosidase-like_sf"/>
</dbReference>
<dbReference type="EMBL" id="JABBFW010000024">
    <property type="protein sequence ID" value="NML17912.1"/>
    <property type="molecule type" value="Genomic_DNA"/>
</dbReference>
<feature type="domain" description="Trehalase-like N-terminal" evidence="2">
    <location>
        <begin position="3"/>
        <end position="171"/>
    </location>
</feature>
<feature type="domain" description="GH15-like" evidence="1">
    <location>
        <begin position="228"/>
        <end position="590"/>
    </location>
</feature>
<keyword evidence="3" id="KW-0378">Hydrolase</keyword>
<dbReference type="GO" id="GO:0005993">
    <property type="term" value="P:trehalose catabolic process"/>
    <property type="evidence" value="ECO:0007669"/>
    <property type="project" value="TreeGrafter"/>
</dbReference>
<proteinExistence type="predicted"/>
<dbReference type="Gene3D" id="1.50.10.10">
    <property type="match status" value="1"/>
</dbReference>
<evidence type="ECO:0000313" key="4">
    <source>
        <dbReference type="Proteomes" id="UP000574067"/>
    </source>
</evidence>
<sequence length="613" mass="66979">MRQPPIADYALIGNTFTAALVSRDGSIDWCCLPHFDSPAVFCRLLDARIGGCFRLGPAAPSRCERRYLDGSAVLATRFETADGVAQVTDFMPAPDLLAPDLPPHGHAYFSVLRRVEGLQGRVALDLLFKPTFDFVRQAARLAPQPGGCRADAGDESLHLALVPEVRLQVVDGEVRGRLDIPAGAAAWVVLSHGRAGMAGQGPAAWERSLRDTLRQWGAWGALNRYTGPYAEAVALSARVLKLLTFAPGGSIVAAPTTSLPEAPGGVRNWDYRFCWLRDAALMLGALLSVGHEYAADRFFHWLSRLWEPERRIQIMYRLDGGERLPEAVLEHLAGYRGARPVRIGNGAANQVQLDIYGHLLDAAHVYLEGRRAQVRPALARVLTHLANEAARRWRQPDQGIWEMRSAPAHHVSSKLMCWVALDRALRLAAAGRIEGDTAWWRRERDAVARVLHEQGFNAALGAYTQVLGGQALDASVLMMPIVGFLPAGDARMRATVQRISQELMHRGLVWRYRSDDGLDGDEGTFAICSFWLVENLALQGRVQEACALFEHITSFASDLGLLAEEIEPGSGELLGNYPQGYTHLALIRSALAIGRAQGSASGVACPRAVPAWP</sequence>
<dbReference type="PANTHER" id="PTHR31616:SF10">
    <property type="entry name" value="TREHALASE"/>
    <property type="match status" value="1"/>
</dbReference>
<evidence type="ECO:0000259" key="1">
    <source>
        <dbReference type="Pfam" id="PF00723"/>
    </source>
</evidence>
<dbReference type="PANTHER" id="PTHR31616">
    <property type="entry name" value="TREHALASE"/>
    <property type="match status" value="1"/>
</dbReference>
<dbReference type="Pfam" id="PF00723">
    <property type="entry name" value="Glyco_hydro_15"/>
    <property type="match status" value="1"/>
</dbReference>